<keyword evidence="3" id="KW-0067">ATP-binding</keyword>
<feature type="non-terminal residue" evidence="3">
    <location>
        <position position="94"/>
    </location>
</feature>
<dbReference type="Pfam" id="PF00005">
    <property type="entry name" value="ABC_tran"/>
    <property type="match status" value="1"/>
</dbReference>
<proteinExistence type="predicted"/>
<dbReference type="EMBL" id="QPQM01000043">
    <property type="protein sequence ID" value="NIY57391.1"/>
    <property type="molecule type" value="Genomic_DNA"/>
</dbReference>
<evidence type="ECO:0000259" key="2">
    <source>
        <dbReference type="Pfam" id="PF00005"/>
    </source>
</evidence>
<evidence type="ECO:0000313" key="4">
    <source>
        <dbReference type="Proteomes" id="UP000774689"/>
    </source>
</evidence>
<dbReference type="InterPro" id="IPR027417">
    <property type="entry name" value="P-loop_NTPase"/>
</dbReference>
<dbReference type="PANTHER" id="PTHR42855">
    <property type="entry name" value="ABC TRANSPORTER ATP-BINDING SUBUNIT"/>
    <property type="match status" value="1"/>
</dbReference>
<dbReference type="InterPro" id="IPR051309">
    <property type="entry name" value="ABCF_ATPase"/>
</dbReference>
<feature type="domain" description="ABC transporter" evidence="2">
    <location>
        <begin position="63"/>
        <end position="94"/>
    </location>
</feature>
<reference evidence="3" key="1">
    <citation type="journal article" date="2020" name="Int. J. Syst. Evol. Microbiol.">
        <title>Reclassification of Francisella noatunensis subsp. orientalis Ottem et al. 2009 as Francisella orientalis sp. nov., Francisella noatunensis subsp. chilensis subsp. nov. and emended description of Francisella noatunensis.</title>
        <authorList>
            <person name="Ramirez-Paredes J.G."/>
            <person name="Larsson P."/>
            <person name="Thompson K.D."/>
            <person name="Penman D.J."/>
            <person name="Busse H.J."/>
            <person name="Ohrman C."/>
            <person name="Sjodin A."/>
            <person name="Soto E."/>
            <person name="Richards R.H."/>
            <person name="Adams A."/>
            <person name="Colquhoun D.J."/>
        </authorList>
    </citation>
    <scope>NUCLEOTIDE SEQUENCE</scope>
    <source>
        <strain evidence="3">LADL-07285A</strain>
    </source>
</reference>
<dbReference type="AlphaFoldDB" id="A0AAW9YTD0"/>
<dbReference type="Gene3D" id="3.40.50.300">
    <property type="entry name" value="P-loop containing nucleotide triphosphate hydrolases"/>
    <property type="match status" value="1"/>
</dbReference>
<dbReference type="RefSeq" id="WP_167402340.1">
    <property type="nucleotide sequence ID" value="NZ_QPQM01000043.1"/>
</dbReference>
<feature type="region of interest" description="Disordered" evidence="1">
    <location>
        <begin position="1"/>
        <end position="30"/>
    </location>
</feature>
<keyword evidence="3" id="KW-0547">Nucleotide-binding</keyword>
<name>A0AAW9YTD0_9GAMM</name>
<dbReference type="GO" id="GO:0005524">
    <property type="term" value="F:ATP binding"/>
    <property type="evidence" value="ECO:0007669"/>
    <property type="project" value="UniProtKB-KW"/>
</dbReference>
<gene>
    <name evidence="3" type="ORF">CHQ83_09705</name>
</gene>
<comment type="caution">
    <text evidence="3">The sequence shown here is derived from an EMBL/GenBank/DDBJ whole genome shotgun (WGS) entry which is preliminary data.</text>
</comment>
<protein>
    <submittedName>
        <fullName evidence="3">ATP-binding cassette domain-containing protein</fullName>
    </submittedName>
</protein>
<dbReference type="Proteomes" id="UP000774689">
    <property type="component" value="Unassembled WGS sequence"/>
</dbReference>
<organism evidence="3 4">
    <name type="scientific">Francisella orientalis</name>
    <dbReference type="NCBI Taxonomy" id="299583"/>
    <lineage>
        <taxon>Bacteria</taxon>
        <taxon>Pseudomonadati</taxon>
        <taxon>Pseudomonadota</taxon>
        <taxon>Gammaproteobacteria</taxon>
        <taxon>Thiotrichales</taxon>
        <taxon>Francisellaceae</taxon>
        <taxon>Francisella</taxon>
    </lineage>
</organism>
<dbReference type="PANTHER" id="PTHR42855:SF1">
    <property type="entry name" value="ABC TRANSPORTER DOMAIN-CONTAINING PROTEIN"/>
    <property type="match status" value="1"/>
</dbReference>
<dbReference type="InterPro" id="IPR003439">
    <property type="entry name" value="ABC_transporter-like_ATP-bd"/>
</dbReference>
<feature type="non-terminal residue" evidence="3">
    <location>
        <position position="1"/>
    </location>
</feature>
<evidence type="ECO:0000313" key="3">
    <source>
        <dbReference type="EMBL" id="NIY57391.1"/>
    </source>
</evidence>
<evidence type="ECO:0000256" key="1">
    <source>
        <dbReference type="SAM" id="MobiDB-lite"/>
    </source>
</evidence>
<dbReference type="SUPFAM" id="SSF52540">
    <property type="entry name" value="P-loop containing nucleoside triphosphate hydrolases"/>
    <property type="match status" value="1"/>
</dbReference>
<sequence>IKARCTRNEGRVRALEQMRRDRQQRRENVGKSDIKVAEVGKSSRKVIQANNIGFEYDGKFLFKDFSTEIQKGDKIAIIGQNGCGKTTLLNSLLG</sequence>
<accession>A0AAW9YTD0</accession>
<dbReference type="GO" id="GO:0016887">
    <property type="term" value="F:ATP hydrolysis activity"/>
    <property type="evidence" value="ECO:0007669"/>
    <property type="project" value="InterPro"/>
</dbReference>